<dbReference type="HOGENOM" id="CLU_3350489_0_0_6"/>
<accession>A0A0K0GGS6</accession>
<reference evidence="1 2" key="1">
    <citation type="journal article" date="2008" name="BMC Genomics">
        <title>Genome sequence and rapid evolution of the rice pathogen Xanthomonas oryzae pv. oryzae PXO99A.</title>
        <authorList>
            <person name="Salzberg S.L."/>
            <person name="Sommer D.D."/>
            <person name="Schatz M.C."/>
            <person name="Phillippy A.M."/>
            <person name="Rabinowicz P.D."/>
            <person name="Tsuge S."/>
            <person name="Furutani A."/>
            <person name="Ochiai H."/>
            <person name="Delcher A.L."/>
            <person name="Kelley D."/>
            <person name="Madupu R."/>
            <person name="Puiu D."/>
            <person name="Radune D."/>
            <person name="Shumway M."/>
            <person name="Trapnell C."/>
            <person name="Aparna G."/>
            <person name="Jha G."/>
            <person name="Pandey A."/>
            <person name="Patil P.B."/>
            <person name="Ishihara H."/>
            <person name="Meyer D.F."/>
            <person name="Szurek B."/>
            <person name="Verdier V."/>
            <person name="Koebnik R."/>
            <person name="Dow J.M."/>
            <person name="Ryan R.P."/>
            <person name="Hirata H."/>
            <person name="Tsuyumu S."/>
            <person name="Won Lee S."/>
            <person name="Seo Y.S."/>
            <person name="Sriariyanum M."/>
            <person name="Ronald P.C."/>
            <person name="Sonti R.V."/>
            <person name="Van Sluys M.A."/>
            <person name="Leach J.E."/>
            <person name="White F.F."/>
            <person name="Bogdanove A.J."/>
        </authorList>
    </citation>
    <scope>NUCLEOTIDE SEQUENCE [LARGE SCALE GENOMIC DNA]</scope>
    <source>
        <strain evidence="1 2">PXO99A</strain>
    </source>
</reference>
<gene>
    <name evidence="1" type="ordered locus">PXO_05469</name>
</gene>
<evidence type="ECO:0000313" key="1">
    <source>
        <dbReference type="EMBL" id="ACD57422.1"/>
    </source>
</evidence>
<dbReference type="KEGG" id="xop:PXO_05469"/>
<dbReference type="Proteomes" id="UP000001740">
    <property type="component" value="Chromosome"/>
</dbReference>
<proteinExistence type="predicted"/>
<protein>
    <submittedName>
        <fullName evidence="1">IS1478 transposase</fullName>
    </submittedName>
</protein>
<dbReference type="EMBL" id="CP000967">
    <property type="protein sequence ID" value="ACD57422.1"/>
    <property type="molecule type" value="Genomic_DNA"/>
</dbReference>
<evidence type="ECO:0000313" key="2">
    <source>
        <dbReference type="Proteomes" id="UP000001740"/>
    </source>
</evidence>
<dbReference type="AlphaFoldDB" id="A0A0K0GGS6"/>
<organism evidence="1 2">
    <name type="scientific">Xanthomonas oryzae pv. oryzae (strain PXO99A)</name>
    <dbReference type="NCBI Taxonomy" id="360094"/>
    <lineage>
        <taxon>Bacteria</taxon>
        <taxon>Pseudomonadati</taxon>
        <taxon>Pseudomonadota</taxon>
        <taxon>Gammaproteobacteria</taxon>
        <taxon>Lysobacterales</taxon>
        <taxon>Lysobacteraceae</taxon>
        <taxon>Xanthomonas</taxon>
    </lineage>
</organism>
<sequence length="37" mass="3880">MFACLVAGGAGAPLNALKHHVAGKHGIWCLRGFFRGD</sequence>
<name>A0A0K0GGS6_XANOP</name>